<dbReference type="EMBL" id="VIFY01000420">
    <property type="protein sequence ID" value="TQB67449.1"/>
    <property type="molecule type" value="Genomic_DNA"/>
</dbReference>
<accession>A0A507QFX7</accession>
<sequence length="81" mass="9145">MLVHLGCQKPDLTRLLALVEPLPWWARVLAFGCLHRILQCFNLRINIRSRPNGGRIFLYPCANRWDLGDRVVVPGPVAVAA</sequence>
<evidence type="ECO:0000313" key="2">
    <source>
        <dbReference type="Proteomes" id="UP000319663"/>
    </source>
</evidence>
<proteinExistence type="predicted"/>
<keyword evidence="2" id="KW-1185">Reference proteome</keyword>
<dbReference type="Proteomes" id="UP000319663">
    <property type="component" value="Unassembled WGS sequence"/>
</dbReference>
<protein>
    <submittedName>
        <fullName evidence="1">Uncharacterized protein</fullName>
    </submittedName>
</protein>
<feature type="non-terminal residue" evidence="1">
    <location>
        <position position="81"/>
    </location>
</feature>
<name>A0A507QFX7_MONPU</name>
<organism evidence="1 2">
    <name type="scientific">Monascus purpureus</name>
    <name type="common">Red mold</name>
    <name type="synonym">Monascus anka</name>
    <dbReference type="NCBI Taxonomy" id="5098"/>
    <lineage>
        <taxon>Eukaryota</taxon>
        <taxon>Fungi</taxon>
        <taxon>Dikarya</taxon>
        <taxon>Ascomycota</taxon>
        <taxon>Pezizomycotina</taxon>
        <taxon>Eurotiomycetes</taxon>
        <taxon>Eurotiomycetidae</taxon>
        <taxon>Eurotiales</taxon>
        <taxon>Aspergillaceae</taxon>
        <taxon>Monascus</taxon>
    </lineage>
</organism>
<evidence type="ECO:0000313" key="1">
    <source>
        <dbReference type="EMBL" id="TQB67449.1"/>
    </source>
</evidence>
<dbReference type="AlphaFoldDB" id="A0A507QFX7"/>
<reference evidence="1 2" key="1">
    <citation type="submission" date="2019-06" db="EMBL/GenBank/DDBJ databases">
        <title>Wine fermentation using esterase from Monascus purpureus.</title>
        <authorList>
            <person name="Geng C."/>
            <person name="Zhang Y."/>
        </authorList>
    </citation>
    <scope>NUCLEOTIDE SEQUENCE [LARGE SCALE GENOMIC DNA]</scope>
    <source>
        <strain evidence="1">HQ1</strain>
    </source>
</reference>
<comment type="caution">
    <text evidence="1">The sequence shown here is derived from an EMBL/GenBank/DDBJ whole genome shotgun (WGS) entry which is preliminary data.</text>
</comment>
<gene>
    <name evidence="1" type="ORF">MPDQ_005758</name>
</gene>